<evidence type="ECO:0000313" key="2">
    <source>
        <dbReference type="Proteomes" id="UP000054485"/>
    </source>
</evidence>
<protein>
    <submittedName>
        <fullName evidence="1">Uncharacterized protein</fullName>
    </submittedName>
</protein>
<proteinExistence type="predicted"/>
<gene>
    <name evidence="1" type="ORF">CY34DRAFT_799299</name>
</gene>
<sequence>MFEPSDVPVSRAVLMIQQTGALGYGAGLRAQAKHMHPRRGVILTSEGWGTKGPLVRFWTLVPGWIYALP</sequence>
<name>A0A0D0BXF2_9AGAM</name>
<dbReference type="HOGENOM" id="CLU_2777596_0_0_1"/>
<dbReference type="InParanoid" id="A0A0D0BXF2"/>
<keyword evidence="2" id="KW-1185">Reference proteome</keyword>
<accession>A0A0D0BXF2</accession>
<reference evidence="2" key="2">
    <citation type="submission" date="2015-01" db="EMBL/GenBank/DDBJ databases">
        <title>Evolutionary Origins and Diversification of the Mycorrhizal Mutualists.</title>
        <authorList>
            <consortium name="DOE Joint Genome Institute"/>
            <consortium name="Mycorrhizal Genomics Consortium"/>
            <person name="Kohler A."/>
            <person name="Kuo A."/>
            <person name="Nagy L.G."/>
            <person name="Floudas D."/>
            <person name="Copeland A."/>
            <person name="Barry K.W."/>
            <person name="Cichocki N."/>
            <person name="Veneault-Fourrey C."/>
            <person name="LaButti K."/>
            <person name="Lindquist E.A."/>
            <person name="Lipzen A."/>
            <person name="Lundell T."/>
            <person name="Morin E."/>
            <person name="Murat C."/>
            <person name="Riley R."/>
            <person name="Ohm R."/>
            <person name="Sun H."/>
            <person name="Tunlid A."/>
            <person name="Henrissat B."/>
            <person name="Grigoriev I.V."/>
            <person name="Hibbett D.S."/>
            <person name="Martin F."/>
        </authorList>
    </citation>
    <scope>NUCLEOTIDE SEQUENCE [LARGE SCALE GENOMIC DNA]</scope>
    <source>
        <strain evidence="2">UH-Slu-Lm8-n1</strain>
    </source>
</reference>
<reference evidence="1 2" key="1">
    <citation type="submission" date="2014-04" db="EMBL/GenBank/DDBJ databases">
        <authorList>
            <consortium name="DOE Joint Genome Institute"/>
            <person name="Kuo A."/>
            <person name="Ruytinx J."/>
            <person name="Rineau F."/>
            <person name="Colpaert J."/>
            <person name="Kohler A."/>
            <person name="Nagy L.G."/>
            <person name="Floudas D."/>
            <person name="Copeland A."/>
            <person name="Barry K.W."/>
            <person name="Cichocki N."/>
            <person name="Veneault-Fourrey C."/>
            <person name="LaButti K."/>
            <person name="Lindquist E.A."/>
            <person name="Lipzen A."/>
            <person name="Lundell T."/>
            <person name="Morin E."/>
            <person name="Murat C."/>
            <person name="Sun H."/>
            <person name="Tunlid A."/>
            <person name="Henrissat B."/>
            <person name="Grigoriev I.V."/>
            <person name="Hibbett D.S."/>
            <person name="Martin F."/>
            <person name="Nordberg H.P."/>
            <person name="Cantor M.N."/>
            <person name="Hua S.X."/>
        </authorList>
    </citation>
    <scope>NUCLEOTIDE SEQUENCE [LARGE SCALE GENOMIC DNA]</scope>
    <source>
        <strain evidence="1 2">UH-Slu-Lm8-n1</strain>
    </source>
</reference>
<dbReference type="AlphaFoldDB" id="A0A0D0BXF2"/>
<dbReference type="Proteomes" id="UP000054485">
    <property type="component" value="Unassembled WGS sequence"/>
</dbReference>
<evidence type="ECO:0000313" key="1">
    <source>
        <dbReference type="EMBL" id="KIK47563.1"/>
    </source>
</evidence>
<organism evidence="1 2">
    <name type="scientific">Suillus luteus UH-Slu-Lm8-n1</name>
    <dbReference type="NCBI Taxonomy" id="930992"/>
    <lineage>
        <taxon>Eukaryota</taxon>
        <taxon>Fungi</taxon>
        <taxon>Dikarya</taxon>
        <taxon>Basidiomycota</taxon>
        <taxon>Agaricomycotina</taxon>
        <taxon>Agaricomycetes</taxon>
        <taxon>Agaricomycetidae</taxon>
        <taxon>Boletales</taxon>
        <taxon>Suillineae</taxon>
        <taxon>Suillaceae</taxon>
        <taxon>Suillus</taxon>
    </lineage>
</organism>
<dbReference type="EMBL" id="KN835146">
    <property type="protein sequence ID" value="KIK47563.1"/>
    <property type="molecule type" value="Genomic_DNA"/>
</dbReference>